<gene>
    <name evidence="2" type="ORF">K7C98_31585</name>
</gene>
<reference evidence="2" key="1">
    <citation type="submission" date="2021-08" db="EMBL/GenBank/DDBJ databases">
        <authorList>
            <person name="Stevens D.C."/>
        </authorList>
    </citation>
    <scope>NUCLEOTIDE SEQUENCE</scope>
    <source>
        <strain evidence="2">DSM 53165</strain>
    </source>
</reference>
<evidence type="ECO:0000313" key="3">
    <source>
        <dbReference type="Proteomes" id="UP001139031"/>
    </source>
</evidence>
<feature type="compositionally biased region" description="Basic and acidic residues" evidence="1">
    <location>
        <begin position="102"/>
        <end position="113"/>
    </location>
</feature>
<proteinExistence type="predicted"/>
<evidence type="ECO:0000313" key="2">
    <source>
        <dbReference type="EMBL" id="MBZ5713795.1"/>
    </source>
</evidence>
<name>A0ABS7U018_9BACT</name>
<keyword evidence="3" id="KW-1185">Reference proteome</keyword>
<evidence type="ECO:0000256" key="1">
    <source>
        <dbReference type="SAM" id="MobiDB-lite"/>
    </source>
</evidence>
<feature type="compositionally biased region" description="Low complexity" evidence="1">
    <location>
        <begin position="116"/>
        <end position="129"/>
    </location>
</feature>
<dbReference type="Proteomes" id="UP001139031">
    <property type="component" value="Unassembled WGS sequence"/>
</dbReference>
<feature type="region of interest" description="Disordered" evidence="1">
    <location>
        <begin position="89"/>
        <end position="129"/>
    </location>
</feature>
<accession>A0ABS7U018</accession>
<dbReference type="EMBL" id="JAIRAU010000044">
    <property type="protein sequence ID" value="MBZ5713795.1"/>
    <property type="molecule type" value="Genomic_DNA"/>
</dbReference>
<organism evidence="2 3">
    <name type="scientific">Nannocystis pusilla</name>
    <dbReference type="NCBI Taxonomy" id="889268"/>
    <lineage>
        <taxon>Bacteria</taxon>
        <taxon>Pseudomonadati</taxon>
        <taxon>Myxococcota</taxon>
        <taxon>Polyangia</taxon>
        <taxon>Nannocystales</taxon>
        <taxon>Nannocystaceae</taxon>
        <taxon>Nannocystis</taxon>
    </lineage>
</organism>
<sequence length="424" mass="44902">MRAAILALAALLACARVGGARGDDDDEREVRVAGEPMTDEQQARLLDHARAGGLLWWRLPGAEGPRCEAWRLVPDPADRERGRLLFVADPTPADLSSGPEGHVPEDTTEDRPEPAPSASSSSPSTALLASSPPLPVIKNFAAWPLFPAPDPPAPSDSPDLVPALGSPTLQLAYRLAEGHLTLTAPELERPVDAPPGEQKALGHALTCVFTGVSLTGPAGTPGRLILAARERFFFAEAACEEAGFADDPPGPDELRAVGCAGALADPATRARLERPPAKDAPNAAPRLHRARALHHLRRGSDGVLVCDAWRNRPEPAAGHGRLEHRGRDERGRFVRSYAYDVGPGYLTLQGPAEYRRVRVDGRPTDVVRASSCLVTRDVLAVGPTAIDLGGGERWYLSRRACDEARIAGAAAPVAAAPLLVSACE</sequence>
<protein>
    <submittedName>
        <fullName evidence="2">Uncharacterized protein</fullName>
    </submittedName>
</protein>
<comment type="caution">
    <text evidence="2">The sequence shown here is derived from an EMBL/GenBank/DDBJ whole genome shotgun (WGS) entry which is preliminary data.</text>
</comment>
<dbReference type="RefSeq" id="WP_224195530.1">
    <property type="nucleotide sequence ID" value="NZ_JAIRAU010000044.1"/>
</dbReference>